<organism evidence="4 5">
    <name type="scientific">Cloacibacillus porcorum</name>
    <dbReference type="NCBI Taxonomy" id="1197717"/>
    <lineage>
        <taxon>Bacteria</taxon>
        <taxon>Thermotogati</taxon>
        <taxon>Synergistota</taxon>
        <taxon>Synergistia</taxon>
        <taxon>Synergistales</taxon>
        <taxon>Synergistaceae</taxon>
        <taxon>Cloacibacillus</taxon>
    </lineage>
</organism>
<dbReference type="AlphaFoldDB" id="A0A1B2I2F4"/>
<evidence type="ECO:0000313" key="4">
    <source>
        <dbReference type="EMBL" id="ANZ44150.1"/>
    </source>
</evidence>
<comment type="similarity">
    <text evidence="1 3">Belongs to the class-III pyridoxal-phosphate-dependent aminotransferase family.</text>
</comment>
<gene>
    <name evidence="4" type="ORF">BED41_03030</name>
</gene>
<dbReference type="KEGG" id="cpor:BED41_03030"/>
<dbReference type="SUPFAM" id="SSF53383">
    <property type="entry name" value="PLP-dependent transferases"/>
    <property type="match status" value="1"/>
</dbReference>
<evidence type="ECO:0000256" key="3">
    <source>
        <dbReference type="RuleBase" id="RU003560"/>
    </source>
</evidence>
<dbReference type="PANTHER" id="PTHR43094:SF1">
    <property type="entry name" value="AMINOTRANSFERASE CLASS-III"/>
    <property type="match status" value="1"/>
</dbReference>
<name>A0A1B2I2F4_9BACT</name>
<dbReference type="Proteomes" id="UP000093044">
    <property type="component" value="Chromosome"/>
</dbReference>
<dbReference type="InterPro" id="IPR015421">
    <property type="entry name" value="PyrdxlP-dep_Trfase_major"/>
</dbReference>
<dbReference type="NCBIfam" id="NF005685">
    <property type="entry name" value="PRK07483.1"/>
    <property type="match status" value="1"/>
</dbReference>
<evidence type="ECO:0000313" key="5">
    <source>
        <dbReference type="Proteomes" id="UP000093044"/>
    </source>
</evidence>
<dbReference type="InterPro" id="IPR015424">
    <property type="entry name" value="PyrdxlP-dep_Trfase"/>
</dbReference>
<keyword evidence="2 3" id="KW-0663">Pyridoxal phosphate</keyword>
<keyword evidence="4" id="KW-0808">Transferase</keyword>
<accession>A0A1B2I2F4</accession>
<dbReference type="Gene3D" id="3.90.1150.10">
    <property type="entry name" value="Aspartate Aminotransferase, domain 1"/>
    <property type="match status" value="1"/>
</dbReference>
<dbReference type="OrthoDB" id="1906at2"/>
<dbReference type="InterPro" id="IPR015422">
    <property type="entry name" value="PyrdxlP-dep_Trfase_small"/>
</dbReference>
<dbReference type="STRING" id="1197717.BED41_03030"/>
<keyword evidence="5" id="KW-1185">Reference proteome</keyword>
<dbReference type="PIRSF" id="PIRSF000521">
    <property type="entry name" value="Transaminase_4ab_Lys_Orn"/>
    <property type="match status" value="1"/>
</dbReference>
<sequence length="445" mass="48245">MNHAFPRNFKSEYLKAEKGAGIYIFDADGKEYIDGCSGALVSNLGHCVDEVIEAVNQQYKKLEFGHPSRWSFPIVEEAAAAVAEIAPKGLDTVWFVSGGSEAVESALKLARQYFYDRDGIYTSKSLTIGRWNSFHGNTLGTMAVGGAMSRRRIFSPLFKESPKIEATYCYRCPFGLKQESCNTRCAYRLEEEIRRVGPQYISSFIAEPIVGSTVGALVPPDEYWPIVRDICTKYDVLLIADEVMTGCGRTGKGFAVDNWNVVPDIIATAKGLAAGYVPTGGMIASTSIVDTIRNTSGGFMHGHTYNSNPIAAAAVVAVMRYMKEHKVIENVARNGEYLISGVRKIAAENPIIGDVRGKGFMCGVEIVKDKDTKAPFEKGVGAAGVATKECINAGLIIYPSGGMIDGVEGDNFLLAPPLVTTKEEIDLILERLSKGMSAASKKLLK</sequence>
<dbReference type="EMBL" id="CP016757">
    <property type="protein sequence ID" value="ANZ44150.1"/>
    <property type="molecule type" value="Genomic_DNA"/>
</dbReference>
<dbReference type="InterPro" id="IPR049704">
    <property type="entry name" value="Aminotrans_3_PPA_site"/>
</dbReference>
<reference evidence="4" key="1">
    <citation type="submission" date="2016-08" db="EMBL/GenBank/DDBJ databases">
        <title>Complete genome of Cloacibacillus porcorum.</title>
        <authorList>
            <person name="Looft T."/>
            <person name="Bayles D.O."/>
            <person name="Alt D.P."/>
        </authorList>
    </citation>
    <scope>NUCLEOTIDE SEQUENCE [LARGE SCALE GENOMIC DNA]</scope>
    <source>
        <strain evidence="4">CL-84</strain>
    </source>
</reference>
<dbReference type="GO" id="GO:0008483">
    <property type="term" value="F:transaminase activity"/>
    <property type="evidence" value="ECO:0007669"/>
    <property type="project" value="UniProtKB-KW"/>
</dbReference>
<dbReference type="Gene3D" id="3.40.640.10">
    <property type="entry name" value="Type I PLP-dependent aspartate aminotransferase-like (Major domain)"/>
    <property type="match status" value="1"/>
</dbReference>
<dbReference type="GO" id="GO:0030170">
    <property type="term" value="F:pyridoxal phosphate binding"/>
    <property type="evidence" value="ECO:0007669"/>
    <property type="project" value="InterPro"/>
</dbReference>
<protein>
    <submittedName>
        <fullName evidence="4">Aminotransferase class III</fullName>
    </submittedName>
</protein>
<keyword evidence="4" id="KW-0032">Aminotransferase</keyword>
<dbReference type="InterPro" id="IPR005814">
    <property type="entry name" value="Aminotrans_3"/>
</dbReference>
<dbReference type="RefSeq" id="WP_066742948.1">
    <property type="nucleotide sequence ID" value="NZ_CP016757.1"/>
</dbReference>
<evidence type="ECO:0000256" key="1">
    <source>
        <dbReference type="ARBA" id="ARBA00008954"/>
    </source>
</evidence>
<evidence type="ECO:0000256" key="2">
    <source>
        <dbReference type="ARBA" id="ARBA00022898"/>
    </source>
</evidence>
<dbReference type="PROSITE" id="PS00600">
    <property type="entry name" value="AA_TRANSFER_CLASS_3"/>
    <property type="match status" value="1"/>
</dbReference>
<dbReference type="Pfam" id="PF00202">
    <property type="entry name" value="Aminotran_3"/>
    <property type="match status" value="1"/>
</dbReference>
<proteinExistence type="inferred from homology"/>
<dbReference type="CDD" id="cd00610">
    <property type="entry name" value="OAT_like"/>
    <property type="match status" value="1"/>
</dbReference>
<dbReference type="GeneID" id="83056827"/>
<dbReference type="PANTHER" id="PTHR43094">
    <property type="entry name" value="AMINOTRANSFERASE"/>
    <property type="match status" value="1"/>
</dbReference>